<organism evidence="1 2">
    <name type="scientific">Protopolystoma xenopodis</name>
    <dbReference type="NCBI Taxonomy" id="117903"/>
    <lineage>
        <taxon>Eukaryota</taxon>
        <taxon>Metazoa</taxon>
        <taxon>Spiralia</taxon>
        <taxon>Lophotrochozoa</taxon>
        <taxon>Platyhelminthes</taxon>
        <taxon>Monogenea</taxon>
        <taxon>Polyopisthocotylea</taxon>
        <taxon>Polystomatidea</taxon>
        <taxon>Polystomatidae</taxon>
        <taxon>Protopolystoma</taxon>
    </lineage>
</organism>
<accession>A0A448WM76</accession>
<keyword evidence="2" id="KW-1185">Reference proteome</keyword>
<dbReference type="Proteomes" id="UP000784294">
    <property type="component" value="Unassembled WGS sequence"/>
</dbReference>
<protein>
    <submittedName>
        <fullName evidence="1">Uncharacterized protein</fullName>
    </submittedName>
</protein>
<dbReference type="EMBL" id="CAAALY010024204">
    <property type="protein sequence ID" value="VEL15321.1"/>
    <property type="molecule type" value="Genomic_DNA"/>
</dbReference>
<reference evidence="1" key="1">
    <citation type="submission" date="2018-11" db="EMBL/GenBank/DDBJ databases">
        <authorList>
            <consortium name="Pathogen Informatics"/>
        </authorList>
    </citation>
    <scope>NUCLEOTIDE SEQUENCE</scope>
</reference>
<sequence length="79" mass="8571">MSVPPVGLIIKATNPEPQSSNAVSAISQLKLENNSLSAPYELSLHSDLTCKLENSEIPRPLDEKLASYLPVKIKIEDLA</sequence>
<proteinExistence type="predicted"/>
<gene>
    <name evidence="1" type="ORF">PXEA_LOCUS8761</name>
</gene>
<evidence type="ECO:0000313" key="1">
    <source>
        <dbReference type="EMBL" id="VEL15321.1"/>
    </source>
</evidence>
<dbReference type="AlphaFoldDB" id="A0A448WM76"/>
<name>A0A448WM76_9PLAT</name>
<evidence type="ECO:0000313" key="2">
    <source>
        <dbReference type="Proteomes" id="UP000784294"/>
    </source>
</evidence>
<comment type="caution">
    <text evidence="1">The sequence shown here is derived from an EMBL/GenBank/DDBJ whole genome shotgun (WGS) entry which is preliminary data.</text>
</comment>